<dbReference type="WBParaSite" id="PEQ_0001314701-mRNA-1">
    <property type="protein sequence ID" value="PEQ_0001314701-mRNA-1"/>
    <property type="gene ID" value="PEQ_0001314701"/>
</dbReference>
<organism evidence="1 2">
    <name type="scientific">Parascaris equorum</name>
    <name type="common">Equine roundworm</name>
    <dbReference type="NCBI Taxonomy" id="6256"/>
    <lineage>
        <taxon>Eukaryota</taxon>
        <taxon>Metazoa</taxon>
        <taxon>Ecdysozoa</taxon>
        <taxon>Nematoda</taxon>
        <taxon>Chromadorea</taxon>
        <taxon>Rhabditida</taxon>
        <taxon>Spirurina</taxon>
        <taxon>Ascaridomorpha</taxon>
        <taxon>Ascaridoidea</taxon>
        <taxon>Ascarididae</taxon>
        <taxon>Parascaris</taxon>
    </lineage>
</organism>
<reference evidence="2" key="1">
    <citation type="submission" date="2022-11" db="UniProtKB">
        <authorList>
            <consortium name="WormBaseParasite"/>
        </authorList>
    </citation>
    <scope>IDENTIFICATION</scope>
</reference>
<proteinExistence type="predicted"/>
<evidence type="ECO:0000313" key="2">
    <source>
        <dbReference type="WBParaSite" id="PEQ_0001314701-mRNA-1"/>
    </source>
</evidence>
<evidence type="ECO:0000313" key="1">
    <source>
        <dbReference type="Proteomes" id="UP000887564"/>
    </source>
</evidence>
<dbReference type="Proteomes" id="UP000887564">
    <property type="component" value="Unplaced"/>
</dbReference>
<dbReference type="AlphaFoldDB" id="A0A914S485"/>
<keyword evidence="1" id="KW-1185">Reference proteome</keyword>
<protein>
    <submittedName>
        <fullName evidence="2">Uncharacterized protein</fullName>
    </submittedName>
</protein>
<accession>A0A914S485</accession>
<sequence length="69" mass="7963">MELLKTLGSLFGQLDEETVFKEAMLEYVLREENRLPKHRRQGFSSIRLAGRSEILSSFAGARWLSSWSC</sequence>
<name>A0A914S485_PAREQ</name>